<name>A0A3L7JXY2_9BACI</name>
<sequence>MEGIMKKKLLSLLLIVFCILFGGFGILYDGLYGNPFRDYLMKNDTMRYLNDIGYTKNDLLSVRTNYSMKINSDKVKGTLAKVTFKDEPQDTYIYFQQNSNQKIIQACDYLDGHIMKNNYTPERKHMLKNCKSIY</sequence>
<keyword evidence="2" id="KW-1185">Reference proteome</keyword>
<dbReference type="Proteomes" id="UP000276770">
    <property type="component" value="Unassembled WGS sequence"/>
</dbReference>
<proteinExistence type="predicted"/>
<dbReference type="Pfam" id="PF11337">
    <property type="entry name" value="DUF3139"/>
    <property type="match status" value="1"/>
</dbReference>
<reference evidence="1 2" key="1">
    <citation type="submission" date="2018-10" db="EMBL/GenBank/DDBJ databases">
        <title>Falsibacillus sp. genome draft.</title>
        <authorList>
            <person name="Shi S."/>
        </authorList>
    </citation>
    <scope>NUCLEOTIDE SEQUENCE [LARGE SCALE GENOMIC DNA]</scope>
    <source>
        <strain evidence="1 2">GY 10110</strain>
    </source>
</reference>
<dbReference type="InterPro" id="IPR021486">
    <property type="entry name" value="DUF3139"/>
</dbReference>
<comment type="caution">
    <text evidence="1">The sequence shown here is derived from an EMBL/GenBank/DDBJ whole genome shotgun (WGS) entry which is preliminary data.</text>
</comment>
<protein>
    <submittedName>
        <fullName evidence="1">DUF3139 domain-containing protein</fullName>
    </submittedName>
</protein>
<dbReference type="EMBL" id="RCVZ01000015">
    <property type="protein sequence ID" value="RLQ93292.1"/>
    <property type="molecule type" value="Genomic_DNA"/>
</dbReference>
<evidence type="ECO:0000313" key="1">
    <source>
        <dbReference type="EMBL" id="RLQ93292.1"/>
    </source>
</evidence>
<gene>
    <name evidence="1" type="ORF">D9X91_17665</name>
</gene>
<organism evidence="1 2">
    <name type="scientific">Falsibacillus albus</name>
    <dbReference type="NCBI Taxonomy" id="2478915"/>
    <lineage>
        <taxon>Bacteria</taxon>
        <taxon>Bacillati</taxon>
        <taxon>Bacillota</taxon>
        <taxon>Bacilli</taxon>
        <taxon>Bacillales</taxon>
        <taxon>Bacillaceae</taxon>
        <taxon>Falsibacillus</taxon>
    </lineage>
</organism>
<accession>A0A3L7JXY2</accession>
<evidence type="ECO:0000313" key="2">
    <source>
        <dbReference type="Proteomes" id="UP000276770"/>
    </source>
</evidence>
<dbReference type="AlphaFoldDB" id="A0A3L7JXY2"/>